<feature type="non-terminal residue" evidence="1">
    <location>
        <position position="81"/>
    </location>
</feature>
<reference evidence="1 2" key="1">
    <citation type="submission" date="2013-11" db="EMBL/GenBank/DDBJ databases">
        <title>Genome sequencing of Stegodyphus mimosarum.</title>
        <authorList>
            <person name="Bechsgaard J."/>
        </authorList>
    </citation>
    <scope>NUCLEOTIDE SEQUENCE [LARGE SCALE GENOMIC DNA]</scope>
</reference>
<proteinExistence type="predicted"/>
<gene>
    <name evidence="1" type="ORF">X975_14063</name>
</gene>
<evidence type="ECO:0000313" key="1">
    <source>
        <dbReference type="EMBL" id="KFM64178.1"/>
    </source>
</evidence>
<keyword evidence="2" id="KW-1185">Reference proteome</keyword>
<evidence type="ECO:0000313" key="2">
    <source>
        <dbReference type="Proteomes" id="UP000054359"/>
    </source>
</evidence>
<sequence>MSVGGITGTTRLEELSNLDLVLGLMGSPLYSSTTWLISLDIPSTPRSMKYSTYCTSLSLILRTSSLWLSMSALSRMLSPQQ</sequence>
<name>A0A087TGD9_STEMI</name>
<accession>A0A087TGD9</accession>
<organism evidence="1 2">
    <name type="scientific">Stegodyphus mimosarum</name>
    <name type="common">African social velvet spider</name>
    <dbReference type="NCBI Taxonomy" id="407821"/>
    <lineage>
        <taxon>Eukaryota</taxon>
        <taxon>Metazoa</taxon>
        <taxon>Ecdysozoa</taxon>
        <taxon>Arthropoda</taxon>
        <taxon>Chelicerata</taxon>
        <taxon>Arachnida</taxon>
        <taxon>Araneae</taxon>
        <taxon>Araneomorphae</taxon>
        <taxon>Entelegynae</taxon>
        <taxon>Eresoidea</taxon>
        <taxon>Eresidae</taxon>
        <taxon>Stegodyphus</taxon>
    </lineage>
</organism>
<protein>
    <submittedName>
        <fullName evidence="1">Uncharacterized protein</fullName>
    </submittedName>
</protein>
<dbReference type="AlphaFoldDB" id="A0A087TGD9"/>
<dbReference type="Proteomes" id="UP000054359">
    <property type="component" value="Unassembled WGS sequence"/>
</dbReference>
<dbReference type="EMBL" id="KK115097">
    <property type="protein sequence ID" value="KFM64178.1"/>
    <property type="molecule type" value="Genomic_DNA"/>
</dbReference>